<keyword evidence="6 11" id="KW-0798">TonB box</keyword>
<reference evidence="16 17" key="1">
    <citation type="submission" date="2018-06" db="EMBL/GenBank/DDBJ databases">
        <title>Genomic Encyclopedia of Type Strains, Phase III (KMG-III): the genomes of soil and plant-associated and newly described type strains.</title>
        <authorList>
            <person name="Whitman W."/>
        </authorList>
    </citation>
    <scope>NUCLEOTIDE SEQUENCE [LARGE SCALE GENOMIC DNA]</scope>
    <source>
        <strain evidence="16 17">CECT 7646</strain>
    </source>
</reference>
<organism evidence="16 17">
    <name type="scientific">Xylophilus ampelinus</name>
    <dbReference type="NCBI Taxonomy" id="54067"/>
    <lineage>
        <taxon>Bacteria</taxon>
        <taxon>Pseudomonadati</taxon>
        <taxon>Pseudomonadota</taxon>
        <taxon>Betaproteobacteria</taxon>
        <taxon>Burkholderiales</taxon>
        <taxon>Xylophilus</taxon>
    </lineage>
</organism>
<dbReference type="InterPro" id="IPR036942">
    <property type="entry name" value="Beta-barrel_TonB_sf"/>
</dbReference>
<keyword evidence="5 10" id="KW-0812">Transmembrane</keyword>
<dbReference type="SUPFAM" id="SSF56935">
    <property type="entry name" value="Porins"/>
    <property type="match status" value="1"/>
</dbReference>
<keyword evidence="13" id="KW-0732">Signal</keyword>
<dbReference type="PANTHER" id="PTHR30069">
    <property type="entry name" value="TONB-DEPENDENT OUTER MEMBRANE RECEPTOR"/>
    <property type="match status" value="1"/>
</dbReference>
<dbReference type="Pfam" id="PF00593">
    <property type="entry name" value="TonB_dep_Rec_b-barrel"/>
    <property type="match status" value="1"/>
</dbReference>
<evidence type="ECO:0000259" key="14">
    <source>
        <dbReference type="Pfam" id="PF00593"/>
    </source>
</evidence>
<evidence type="ECO:0000256" key="9">
    <source>
        <dbReference type="ARBA" id="ARBA00023237"/>
    </source>
</evidence>
<evidence type="ECO:0000256" key="5">
    <source>
        <dbReference type="ARBA" id="ARBA00022692"/>
    </source>
</evidence>
<keyword evidence="7 10" id="KW-0472">Membrane</keyword>
<accession>A0A318SUR2</accession>
<evidence type="ECO:0000259" key="15">
    <source>
        <dbReference type="Pfam" id="PF07715"/>
    </source>
</evidence>
<keyword evidence="3 10" id="KW-0813">Transport</keyword>
<keyword evidence="17" id="KW-1185">Reference proteome</keyword>
<comment type="similarity">
    <text evidence="2 10 11">Belongs to the TonB-dependent receptor family.</text>
</comment>
<evidence type="ECO:0000256" key="1">
    <source>
        <dbReference type="ARBA" id="ARBA00004571"/>
    </source>
</evidence>
<evidence type="ECO:0000256" key="4">
    <source>
        <dbReference type="ARBA" id="ARBA00022452"/>
    </source>
</evidence>
<evidence type="ECO:0000256" key="12">
    <source>
        <dbReference type="SAM" id="MobiDB-lite"/>
    </source>
</evidence>
<keyword evidence="9 10" id="KW-0998">Cell outer membrane</keyword>
<dbReference type="InterPro" id="IPR012910">
    <property type="entry name" value="Plug_dom"/>
</dbReference>
<gene>
    <name evidence="16" type="ORF">DFQ15_1295</name>
</gene>
<proteinExistence type="inferred from homology"/>
<comment type="caution">
    <text evidence="16">The sequence shown here is derived from an EMBL/GenBank/DDBJ whole genome shotgun (WGS) entry which is preliminary data.</text>
</comment>
<dbReference type="PROSITE" id="PS52016">
    <property type="entry name" value="TONB_DEPENDENT_REC_3"/>
    <property type="match status" value="1"/>
</dbReference>
<evidence type="ECO:0000256" key="3">
    <source>
        <dbReference type="ARBA" id="ARBA00022448"/>
    </source>
</evidence>
<evidence type="ECO:0000256" key="8">
    <source>
        <dbReference type="ARBA" id="ARBA00023170"/>
    </source>
</evidence>
<dbReference type="AlphaFoldDB" id="A0A318SUR2"/>
<dbReference type="Proteomes" id="UP000247540">
    <property type="component" value="Unassembled WGS sequence"/>
</dbReference>
<protein>
    <submittedName>
        <fullName evidence="16">Iron complex outermembrane receptor protein</fullName>
    </submittedName>
</protein>
<dbReference type="EMBL" id="QJTC01000029">
    <property type="protein sequence ID" value="PYE74179.1"/>
    <property type="molecule type" value="Genomic_DNA"/>
</dbReference>
<evidence type="ECO:0000256" key="7">
    <source>
        <dbReference type="ARBA" id="ARBA00023136"/>
    </source>
</evidence>
<dbReference type="InterPro" id="IPR039426">
    <property type="entry name" value="TonB-dep_rcpt-like"/>
</dbReference>
<dbReference type="InterPro" id="IPR037066">
    <property type="entry name" value="Plug_dom_sf"/>
</dbReference>
<dbReference type="GO" id="GO:0044718">
    <property type="term" value="P:siderophore transmembrane transport"/>
    <property type="evidence" value="ECO:0007669"/>
    <property type="project" value="TreeGrafter"/>
</dbReference>
<name>A0A318SUR2_9BURK</name>
<evidence type="ECO:0000313" key="17">
    <source>
        <dbReference type="Proteomes" id="UP000247540"/>
    </source>
</evidence>
<dbReference type="Gene3D" id="2.40.170.20">
    <property type="entry name" value="TonB-dependent receptor, beta-barrel domain"/>
    <property type="match status" value="1"/>
</dbReference>
<comment type="subcellular location">
    <subcellularLocation>
        <location evidence="1 10">Cell outer membrane</location>
        <topology evidence="1 10">Multi-pass membrane protein</topology>
    </subcellularLocation>
</comment>
<feature type="signal peptide" evidence="13">
    <location>
        <begin position="1"/>
        <end position="31"/>
    </location>
</feature>
<evidence type="ECO:0000256" key="2">
    <source>
        <dbReference type="ARBA" id="ARBA00009810"/>
    </source>
</evidence>
<evidence type="ECO:0000256" key="10">
    <source>
        <dbReference type="PROSITE-ProRule" id="PRU01360"/>
    </source>
</evidence>
<keyword evidence="8 16" id="KW-0675">Receptor</keyword>
<dbReference type="GO" id="GO:0009279">
    <property type="term" value="C:cell outer membrane"/>
    <property type="evidence" value="ECO:0007669"/>
    <property type="project" value="UniProtKB-SubCell"/>
</dbReference>
<dbReference type="Pfam" id="PF07715">
    <property type="entry name" value="Plug"/>
    <property type="match status" value="1"/>
</dbReference>
<dbReference type="CDD" id="cd01347">
    <property type="entry name" value="ligand_gated_channel"/>
    <property type="match status" value="1"/>
</dbReference>
<dbReference type="PANTHER" id="PTHR30069:SF28">
    <property type="entry name" value="TONB-DEPENDENT RECEPTOR YNCD-RELATED"/>
    <property type="match status" value="1"/>
</dbReference>
<dbReference type="OrthoDB" id="9760620at2"/>
<feature type="domain" description="TonB-dependent receptor plug" evidence="15">
    <location>
        <begin position="62"/>
        <end position="170"/>
    </location>
</feature>
<dbReference type="InterPro" id="IPR000531">
    <property type="entry name" value="Beta-barrel_TonB"/>
</dbReference>
<sequence>MPASTFPTPPLPRLRLHLACAGVLCSSPLLAAAQTAVPAADTVGTLQPMVITGAAPDRQRWTAPASIDVIDGEEIRAGQLQINLSESLGRVPGLVIQNRQNYAQDLQLSIRGFGARSTFGVRGVRLFVEGIPASAPDGQGQTANFPLGNTERIEVIRGPYSALYGASSGGVIALTTAEGRAPTTVRGGLAVGSDGFWRASTQAQGMVGEWGYALDASRFATDGPRAQSAADRQSGNLKLSRRHGEGETAGRITLLASRQTSFAQDPLGLSRAEFDADPGRTTPNARLYDTRKNVEQSQLGLAWQQGLGGGHQVEFIAYAGQRALTQFQAIPTTVQTPASHPGGVIDLDRDYGGWNARWRFDRSIGNGDDARRFTVTAGLAADTQRELRRGFQNFTGSAAAPTALGVLGALRRNEVNRATTVDPYLQAEWETADWTWTAGLRHSRVRLESQDRYIVPGNPNDSGATRFSGTSPVGGVRWRLAPSLQAFASIGRGFETPTLNEVAYPRAGQSGLNTSLADSTSRSAEAGLRGRHGVGAWTAAVFDTRTRDEIVVATNTGGRSIFQNAGATQRRGLELSGDAQLGRFTFSSALTFMRATYADGFGAGGQAVAAGNRMPGLPQRQAYAQVAWEPGRLPGIYTLEMRHTGKVAVDDRNTDFAASATVFNLGARFQQEFGAWKLRQFVRIDNLADRRYAGSVIVNEGNGRFFEPALRRAVYAGVELERRF</sequence>
<feature type="region of interest" description="Disordered" evidence="12">
    <location>
        <begin position="223"/>
        <end position="245"/>
    </location>
</feature>
<evidence type="ECO:0000256" key="11">
    <source>
        <dbReference type="RuleBase" id="RU003357"/>
    </source>
</evidence>
<dbReference type="GO" id="GO:0015344">
    <property type="term" value="F:siderophore uptake transmembrane transporter activity"/>
    <property type="evidence" value="ECO:0007669"/>
    <property type="project" value="TreeGrafter"/>
</dbReference>
<evidence type="ECO:0000256" key="13">
    <source>
        <dbReference type="SAM" id="SignalP"/>
    </source>
</evidence>
<feature type="chain" id="PRO_5016301016" evidence="13">
    <location>
        <begin position="32"/>
        <end position="724"/>
    </location>
</feature>
<dbReference type="Gene3D" id="2.170.130.10">
    <property type="entry name" value="TonB-dependent receptor, plug domain"/>
    <property type="match status" value="1"/>
</dbReference>
<evidence type="ECO:0000313" key="16">
    <source>
        <dbReference type="EMBL" id="PYE74179.1"/>
    </source>
</evidence>
<feature type="domain" description="TonB-dependent receptor-like beta-barrel" evidence="14">
    <location>
        <begin position="268"/>
        <end position="687"/>
    </location>
</feature>
<evidence type="ECO:0000256" key="6">
    <source>
        <dbReference type="ARBA" id="ARBA00023077"/>
    </source>
</evidence>
<keyword evidence="4 10" id="KW-1134">Transmembrane beta strand</keyword>
<dbReference type="RefSeq" id="WP_110466784.1">
    <property type="nucleotide sequence ID" value="NZ_JAMOFZ010000029.1"/>
</dbReference>